<proteinExistence type="predicted"/>
<reference evidence="1 2" key="1">
    <citation type="journal article" date="2023" name="Insect Mol. Biol.">
        <title>Genome sequencing provides insights into the evolution of gene families encoding plant cell wall-degrading enzymes in longhorned beetles.</title>
        <authorList>
            <person name="Shin N.R."/>
            <person name="Okamura Y."/>
            <person name="Kirsch R."/>
            <person name="Pauchet Y."/>
        </authorList>
    </citation>
    <scope>NUCLEOTIDE SEQUENCE [LARGE SCALE GENOMIC DNA]</scope>
    <source>
        <strain evidence="1">EAD_L_NR</strain>
    </source>
</reference>
<dbReference type="Proteomes" id="UP001159042">
    <property type="component" value="Unassembled WGS sequence"/>
</dbReference>
<protein>
    <submittedName>
        <fullName evidence="1">Uncharacterized protein</fullName>
    </submittedName>
</protein>
<gene>
    <name evidence="1" type="ORF">NQ315_014139</name>
</gene>
<comment type="caution">
    <text evidence="1">The sequence shown here is derived from an EMBL/GenBank/DDBJ whole genome shotgun (WGS) entry which is preliminary data.</text>
</comment>
<accession>A0AAV8VW67</accession>
<name>A0AAV8VW67_9CUCU</name>
<sequence length="102" mass="11522">MKPIVRRCVEDTNRRGTRLMPNIRRAHLAKTRLLAEVVHSTVCTLRSPTWAQAIAMNKYKEKLNGCERKMATRVISAYRTVLSEAALVIAGMVPIDLMAEID</sequence>
<evidence type="ECO:0000313" key="2">
    <source>
        <dbReference type="Proteomes" id="UP001159042"/>
    </source>
</evidence>
<dbReference type="AlphaFoldDB" id="A0AAV8VW67"/>
<organism evidence="1 2">
    <name type="scientific">Exocentrus adspersus</name>
    <dbReference type="NCBI Taxonomy" id="1586481"/>
    <lineage>
        <taxon>Eukaryota</taxon>
        <taxon>Metazoa</taxon>
        <taxon>Ecdysozoa</taxon>
        <taxon>Arthropoda</taxon>
        <taxon>Hexapoda</taxon>
        <taxon>Insecta</taxon>
        <taxon>Pterygota</taxon>
        <taxon>Neoptera</taxon>
        <taxon>Endopterygota</taxon>
        <taxon>Coleoptera</taxon>
        <taxon>Polyphaga</taxon>
        <taxon>Cucujiformia</taxon>
        <taxon>Chrysomeloidea</taxon>
        <taxon>Cerambycidae</taxon>
        <taxon>Lamiinae</taxon>
        <taxon>Acanthocinini</taxon>
        <taxon>Exocentrus</taxon>
    </lineage>
</organism>
<dbReference type="EMBL" id="JANEYG010000027">
    <property type="protein sequence ID" value="KAJ8918269.1"/>
    <property type="molecule type" value="Genomic_DNA"/>
</dbReference>
<keyword evidence="2" id="KW-1185">Reference proteome</keyword>
<evidence type="ECO:0000313" key="1">
    <source>
        <dbReference type="EMBL" id="KAJ8918269.1"/>
    </source>
</evidence>